<dbReference type="Proteomes" id="UP000586254">
    <property type="component" value="Unassembled WGS sequence"/>
</dbReference>
<dbReference type="SUPFAM" id="SSF47413">
    <property type="entry name" value="lambda repressor-like DNA-binding domains"/>
    <property type="match status" value="1"/>
</dbReference>
<dbReference type="PANTHER" id="PTHR46558">
    <property type="entry name" value="TRACRIPTIONAL REGULATORY PROTEIN-RELATED-RELATED"/>
    <property type="match status" value="1"/>
</dbReference>
<dbReference type="InterPro" id="IPR010982">
    <property type="entry name" value="Lambda_DNA-bd_dom_sf"/>
</dbReference>
<evidence type="ECO:0000313" key="3">
    <source>
        <dbReference type="EMBL" id="NZA38707.1"/>
    </source>
</evidence>
<gene>
    <name evidence="3" type="ORF">H0N91_11345</name>
</gene>
<dbReference type="InterPro" id="IPR001387">
    <property type="entry name" value="Cro/C1-type_HTH"/>
</dbReference>
<dbReference type="PANTHER" id="PTHR46558:SF11">
    <property type="entry name" value="HTH-TYPE TRANSCRIPTIONAL REGULATOR XRE"/>
    <property type="match status" value="1"/>
</dbReference>
<protein>
    <submittedName>
        <fullName evidence="3">Helix-turn-helix transcriptional regulator</fullName>
    </submittedName>
</protein>
<organism evidence="3 4">
    <name type="scientific">Eubacterium callanderi</name>
    <dbReference type="NCBI Taxonomy" id="53442"/>
    <lineage>
        <taxon>Bacteria</taxon>
        <taxon>Bacillati</taxon>
        <taxon>Bacillota</taxon>
        <taxon>Clostridia</taxon>
        <taxon>Eubacteriales</taxon>
        <taxon>Eubacteriaceae</taxon>
        <taxon>Eubacterium</taxon>
    </lineage>
</organism>
<proteinExistence type="predicted"/>
<evidence type="ECO:0000256" key="1">
    <source>
        <dbReference type="ARBA" id="ARBA00023125"/>
    </source>
</evidence>
<dbReference type="GO" id="GO:0003677">
    <property type="term" value="F:DNA binding"/>
    <property type="evidence" value="ECO:0007669"/>
    <property type="project" value="UniProtKB-KW"/>
</dbReference>
<accession>A0A1I5QGQ4</accession>
<dbReference type="PROSITE" id="PS50943">
    <property type="entry name" value="HTH_CROC1"/>
    <property type="match status" value="1"/>
</dbReference>
<dbReference type="EMBL" id="JACCKS010000012">
    <property type="protein sequence ID" value="NZA38707.1"/>
    <property type="molecule type" value="Genomic_DNA"/>
</dbReference>
<dbReference type="Pfam" id="PF01381">
    <property type="entry name" value="HTH_3"/>
    <property type="match status" value="1"/>
</dbReference>
<keyword evidence="1" id="KW-0238">DNA-binding</keyword>
<name>A0A1I5QGQ4_9FIRM</name>
<dbReference type="SMART" id="SM00530">
    <property type="entry name" value="HTH_XRE"/>
    <property type="match status" value="1"/>
</dbReference>
<sequence>MSDINLSYFPARLRELRKSHKLTQAQMAARLGIAPASLSYYESGERLPDLRVMDTLYNEFDVSFEYMLGYTQSPLPPDPTVLDFLDLSPAACDNIVEHFNKTHTDNAALNILLESQSFFEYARLLADKAIRQLRKEAPDPNADKNEKLLYTLIEESIETSYSQELSRLEKSMEAEMIEKGASHPAFQHISENVPNQLDDCLELLYKYRIYTKEGRPFPPEDQMKLNKHFKWLRQMDEEFEGEA</sequence>
<dbReference type="CDD" id="cd00093">
    <property type="entry name" value="HTH_XRE"/>
    <property type="match status" value="1"/>
</dbReference>
<feature type="domain" description="HTH cro/C1-type" evidence="2">
    <location>
        <begin position="13"/>
        <end position="67"/>
    </location>
</feature>
<reference evidence="3 4" key="1">
    <citation type="submission" date="2020-07" db="EMBL/GenBank/DDBJ databases">
        <title>Organ Donor 1.</title>
        <authorList>
            <person name="Marsh A.J."/>
            <person name="Azcarate-Peril M.A."/>
        </authorList>
    </citation>
    <scope>NUCLEOTIDE SEQUENCE [LARGE SCALE GENOMIC DNA]</scope>
    <source>
        <strain evidence="3 4">AMC0717</strain>
    </source>
</reference>
<dbReference type="Gene3D" id="1.10.260.40">
    <property type="entry name" value="lambda repressor-like DNA-binding domains"/>
    <property type="match status" value="1"/>
</dbReference>
<comment type="caution">
    <text evidence="3">The sequence shown here is derived from an EMBL/GenBank/DDBJ whole genome shotgun (WGS) entry which is preliminary data.</text>
</comment>
<evidence type="ECO:0000313" key="4">
    <source>
        <dbReference type="Proteomes" id="UP000586254"/>
    </source>
</evidence>
<evidence type="ECO:0000259" key="2">
    <source>
        <dbReference type="PROSITE" id="PS50943"/>
    </source>
</evidence>
<dbReference type="RefSeq" id="WP_090414805.1">
    <property type="nucleotide sequence ID" value="NZ_CAUEPJ010000035.1"/>
</dbReference>
<dbReference type="AlphaFoldDB" id="A0A1I5QGQ4"/>